<dbReference type="KEGG" id="msao:MYCSP_18815"/>
<comment type="caution">
    <text evidence="2">The sequence shown here is derived from an EMBL/GenBank/DDBJ whole genome shotgun (WGS) entry which is preliminary data.</text>
</comment>
<proteinExistence type="predicted"/>
<dbReference type="EMBL" id="MLIH01000002">
    <property type="protein sequence ID" value="OHU13368.1"/>
    <property type="molecule type" value="Genomic_DNA"/>
</dbReference>
<protein>
    <submittedName>
        <fullName evidence="2">Uncharacterized protein</fullName>
    </submittedName>
</protein>
<evidence type="ECO:0000313" key="4">
    <source>
        <dbReference type="Proteomes" id="UP000192434"/>
    </source>
</evidence>
<name>A0A1S1JQN0_9MYCO</name>
<reference evidence="2 4" key="2">
    <citation type="submission" date="2016-12" db="EMBL/GenBank/DDBJ databases">
        <title>The new phylogeny of genus Mycobacterium.</title>
        <authorList>
            <person name="Tortoli E."/>
            <person name="Trovato A."/>
            <person name="Cirillo D.M."/>
        </authorList>
    </citation>
    <scope>NUCLEOTIDE SEQUENCE [LARGE SCALE GENOMIC DNA]</scope>
    <source>
        <strain evidence="2 4">CCUG 66554</strain>
    </source>
</reference>
<evidence type="ECO:0000313" key="3">
    <source>
        <dbReference type="Proteomes" id="UP000179621"/>
    </source>
</evidence>
<dbReference type="AlphaFoldDB" id="A0A1S1JQN0"/>
<reference evidence="1 3" key="1">
    <citation type="submission" date="2016-10" db="EMBL/GenBank/DDBJ databases">
        <title>Evaluation of Human, Animal and Environmental Mycobacterium chelonae Isolates by Core Genome Phylogenomic Analysis, Targeted Gene Comparison, and Anti-microbial Susceptibility Patterns: A Tale of Mistaken Identities.</title>
        <authorList>
            <person name="Fogelson S.B."/>
            <person name="Camus A.C."/>
            <person name="Lorenz W."/>
            <person name="Vasireddy R."/>
            <person name="Vasireddy S."/>
            <person name="Smith T."/>
            <person name="Brown-Elliott B.A."/>
            <person name="Wallace R.J.Jr."/>
            <person name="Hasan N.A."/>
            <person name="Reischl U."/>
            <person name="Sanchez S."/>
        </authorList>
    </citation>
    <scope>NUCLEOTIDE SEQUENCE [LARGE SCALE GENOMIC DNA]</scope>
    <source>
        <strain evidence="1 3">8528</strain>
    </source>
</reference>
<keyword evidence="3" id="KW-1185">Reference proteome</keyword>
<sequence>MGFTDDVEVLDIAAAAIGSVVTAGLSARAVTAAFFATGAHMSGDDVVYIQHIQFFEAAIAEEALLDMVAQELSAARAPTLVDDPAARKVITLAAAMQVPRPPTARWSGAVVALHLANALNVLRVDVGVVRDPVACRYSVDELVTHARVVVQDLRSAEANRGLG</sequence>
<accession>A0A1S1JQN0</accession>
<dbReference type="Proteomes" id="UP000192434">
    <property type="component" value="Unassembled WGS sequence"/>
</dbReference>
<gene>
    <name evidence="1" type="ORF">BKG73_01180</name>
    <name evidence="2" type="ORF">BST43_09750</name>
</gene>
<organism evidence="2 4">
    <name type="scientific">Mycobacteroides saopaulense</name>
    <dbReference type="NCBI Taxonomy" id="1578165"/>
    <lineage>
        <taxon>Bacteria</taxon>
        <taxon>Bacillati</taxon>
        <taxon>Actinomycetota</taxon>
        <taxon>Actinomycetes</taxon>
        <taxon>Mycobacteriales</taxon>
        <taxon>Mycobacteriaceae</taxon>
        <taxon>Mycobacteroides</taxon>
    </lineage>
</organism>
<dbReference type="Proteomes" id="UP000179621">
    <property type="component" value="Unassembled WGS sequence"/>
</dbReference>
<dbReference type="STRING" id="1578165.BKG68_01175"/>
<evidence type="ECO:0000313" key="1">
    <source>
        <dbReference type="EMBL" id="OHU13368.1"/>
    </source>
</evidence>
<evidence type="ECO:0000313" key="2">
    <source>
        <dbReference type="EMBL" id="ORB58670.1"/>
    </source>
</evidence>
<dbReference type="EMBL" id="MVII01000010">
    <property type="protein sequence ID" value="ORB58670.1"/>
    <property type="molecule type" value="Genomic_DNA"/>
</dbReference>